<dbReference type="Proteomes" id="UP000287651">
    <property type="component" value="Unassembled WGS sequence"/>
</dbReference>
<dbReference type="EMBL" id="AMZH03006553">
    <property type="protein sequence ID" value="RRT63554.1"/>
    <property type="molecule type" value="Genomic_DNA"/>
</dbReference>
<organism evidence="2 3">
    <name type="scientific">Ensete ventricosum</name>
    <name type="common">Abyssinian banana</name>
    <name type="synonym">Musa ensete</name>
    <dbReference type="NCBI Taxonomy" id="4639"/>
    <lineage>
        <taxon>Eukaryota</taxon>
        <taxon>Viridiplantae</taxon>
        <taxon>Streptophyta</taxon>
        <taxon>Embryophyta</taxon>
        <taxon>Tracheophyta</taxon>
        <taxon>Spermatophyta</taxon>
        <taxon>Magnoliopsida</taxon>
        <taxon>Liliopsida</taxon>
        <taxon>Zingiberales</taxon>
        <taxon>Musaceae</taxon>
        <taxon>Ensete</taxon>
    </lineage>
</organism>
<gene>
    <name evidence="2" type="ORF">B296_00042611</name>
</gene>
<evidence type="ECO:0000313" key="3">
    <source>
        <dbReference type="Proteomes" id="UP000287651"/>
    </source>
</evidence>
<feature type="compositionally biased region" description="Basic and acidic residues" evidence="1">
    <location>
        <begin position="94"/>
        <end position="112"/>
    </location>
</feature>
<feature type="compositionally biased region" description="Basic residues" evidence="1">
    <location>
        <begin position="125"/>
        <end position="139"/>
    </location>
</feature>
<reference evidence="2 3" key="1">
    <citation type="journal article" date="2014" name="Agronomy (Basel)">
        <title>A Draft Genome Sequence for Ensete ventricosum, the Drought-Tolerant Tree Against Hunger.</title>
        <authorList>
            <person name="Harrison J."/>
            <person name="Moore K.A."/>
            <person name="Paszkiewicz K."/>
            <person name="Jones T."/>
            <person name="Grant M."/>
            <person name="Ambacheew D."/>
            <person name="Muzemil S."/>
            <person name="Studholme D.J."/>
        </authorList>
    </citation>
    <scope>NUCLEOTIDE SEQUENCE [LARGE SCALE GENOMIC DNA]</scope>
</reference>
<name>A0A426ZI28_ENSVE</name>
<evidence type="ECO:0000313" key="2">
    <source>
        <dbReference type="EMBL" id="RRT63554.1"/>
    </source>
</evidence>
<comment type="caution">
    <text evidence="2">The sequence shown here is derived from an EMBL/GenBank/DDBJ whole genome shotgun (WGS) entry which is preliminary data.</text>
</comment>
<protein>
    <submittedName>
        <fullName evidence="2">Uncharacterized protein</fullName>
    </submittedName>
</protein>
<accession>A0A426ZI28</accession>
<feature type="region of interest" description="Disordered" evidence="1">
    <location>
        <begin position="77"/>
        <end position="139"/>
    </location>
</feature>
<proteinExistence type="predicted"/>
<sequence>MNRRLLSVLVSMPAATSGEMVLELHERTTEKASDLIVEVDPKAVGCGSGVGECRLKQTGDFGLASFTSVAKGAGEWEQRGGAGGWKGRRVTLGRGDRTVKEVEEQPQEKSAIDWRASTTDAMATKRSKRSHSRRLPPGT</sequence>
<evidence type="ECO:0000256" key="1">
    <source>
        <dbReference type="SAM" id="MobiDB-lite"/>
    </source>
</evidence>
<dbReference type="AlphaFoldDB" id="A0A426ZI28"/>